<dbReference type="Proteomes" id="UP000631114">
    <property type="component" value="Unassembled WGS sequence"/>
</dbReference>
<comment type="caution">
    <text evidence="1">The sequence shown here is derived from an EMBL/GenBank/DDBJ whole genome shotgun (WGS) entry which is preliminary data.</text>
</comment>
<organism evidence="1 2">
    <name type="scientific">Coptis chinensis</name>
    <dbReference type="NCBI Taxonomy" id="261450"/>
    <lineage>
        <taxon>Eukaryota</taxon>
        <taxon>Viridiplantae</taxon>
        <taxon>Streptophyta</taxon>
        <taxon>Embryophyta</taxon>
        <taxon>Tracheophyta</taxon>
        <taxon>Spermatophyta</taxon>
        <taxon>Magnoliopsida</taxon>
        <taxon>Ranunculales</taxon>
        <taxon>Ranunculaceae</taxon>
        <taxon>Coptidoideae</taxon>
        <taxon>Coptis</taxon>
    </lineage>
</organism>
<reference evidence="1 2" key="1">
    <citation type="submission" date="2020-10" db="EMBL/GenBank/DDBJ databases">
        <title>The Coptis chinensis genome and diversification of protoberbering-type alkaloids.</title>
        <authorList>
            <person name="Wang B."/>
            <person name="Shu S."/>
            <person name="Song C."/>
            <person name="Liu Y."/>
        </authorList>
    </citation>
    <scope>NUCLEOTIDE SEQUENCE [LARGE SCALE GENOMIC DNA]</scope>
    <source>
        <strain evidence="1">HL-2020</strain>
        <tissue evidence="1">Leaf</tissue>
    </source>
</reference>
<accession>A0A835H0Z6</accession>
<dbReference type="OrthoDB" id="1938430at2759"/>
<gene>
    <name evidence="1" type="ORF">IFM89_031764</name>
</gene>
<protein>
    <submittedName>
        <fullName evidence="1">Uncharacterized protein</fullName>
    </submittedName>
</protein>
<keyword evidence="2" id="KW-1185">Reference proteome</keyword>
<evidence type="ECO:0000313" key="2">
    <source>
        <dbReference type="Proteomes" id="UP000631114"/>
    </source>
</evidence>
<dbReference type="EMBL" id="JADFTS010000009">
    <property type="protein sequence ID" value="KAF9590160.1"/>
    <property type="molecule type" value="Genomic_DNA"/>
</dbReference>
<dbReference type="AlphaFoldDB" id="A0A835H0Z6"/>
<evidence type="ECO:0000313" key="1">
    <source>
        <dbReference type="EMBL" id="KAF9590160.1"/>
    </source>
</evidence>
<name>A0A835H0Z6_9MAGN</name>
<sequence>MRICRSNTSSTEILKAFACATVSFIWNQRNQRTFEHKSQPWQVVCTSLMNSMKVYLQGLFANVILNQDAKLLMDRLKMIMLELEAPFKIAMEMFFLLTQVQEVLGQFYIKNWKPSLMGYLAESYCKKGRS</sequence>
<proteinExistence type="predicted"/>